<organism evidence="6 7">
    <name type="scientific">Paractinoplanes aksuensis</name>
    <dbReference type="NCBI Taxonomy" id="2939490"/>
    <lineage>
        <taxon>Bacteria</taxon>
        <taxon>Bacillati</taxon>
        <taxon>Actinomycetota</taxon>
        <taxon>Actinomycetes</taxon>
        <taxon>Micromonosporales</taxon>
        <taxon>Micromonosporaceae</taxon>
        <taxon>Paractinoplanes</taxon>
    </lineage>
</organism>
<proteinExistence type="predicted"/>
<dbReference type="SUPFAM" id="SSF48498">
    <property type="entry name" value="Tetracyclin repressor-like, C-terminal domain"/>
    <property type="match status" value="1"/>
</dbReference>
<dbReference type="EMBL" id="JAMYJR010000002">
    <property type="protein sequence ID" value="MCO8269367.1"/>
    <property type="molecule type" value="Genomic_DNA"/>
</dbReference>
<dbReference type="Pfam" id="PF16925">
    <property type="entry name" value="TetR_C_13"/>
    <property type="match status" value="1"/>
</dbReference>
<evidence type="ECO:0000259" key="4">
    <source>
        <dbReference type="Pfam" id="PF00440"/>
    </source>
</evidence>
<accession>A0ABT1DEX0</accession>
<keyword evidence="3" id="KW-0804">Transcription</keyword>
<keyword evidence="1" id="KW-0805">Transcription regulation</keyword>
<dbReference type="InterPro" id="IPR036271">
    <property type="entry name" value="Tet_transcr_reg_TetR-rel_C_sf"/>
</dbReference>
<dbReference type="Proteomes" id="UP001523369">
    <property type="component" value="Unassembled WGS sequence"/>
</dbReference>
<reference evidence="6 7" key="1">
    <citation type="submission" date="2022-06" db="EMBL/GenBank/DDBJ databases">
        <title>New Species of the Genus Actinoplanes, ActinopZanes ferrugineus.</title>
        <authorList>
            <person name="Ding P."/>
        </authorList>
    </citation>
    <scope>NUCLEOTIDE SEQUENCE [LARGE SCALE GENOMIC DNA]</scope>
    <source>
        <strain evidence="6 7">TRM88003</strain>
    </source>
</reference>
<evidence type="ECO:0000313" key="6">
    <source>
        <dbReference type="EMBL" id="MCO8269367.1"/>
    </source>
</evidence>
<dbReference type="Gene3D" id="1.10.357.10">
    <property type="entry name" value="Tetracycline Repressor, domain 2"/>
    <property type="match status" value="1"/>
</dbReference>
<evidence type="ECO:0000313" key="7">
    <source>
        <dbReference type="Proteomes" id="UP001523369"/>
    </source>
</evidence>
<dbReference type="InterPro" id="IPR009057">
    <property type="entry name" value="Homeodomain-like_sf"/>
</dbReference>
<evidence type="ECO:0000256" key="3">
    <source>
        <dbReference type="ARBA" id="ARBA00023163"/>
    </source>
</evidence>
<feature type="domain" description="Tetracyclin repressor-like C-terminal" evidence="5">
    <location>
        <begin position="107"/>
        <end position="189"/>
    </location>
</feature>
<dbReference type="Pfam" id="PF00440">
    <property type="entry name" value="TetR_N"/>
    <property type="match status" value="1"/>
</dbReference>
<keyword evidence="2" id="KW-0238">DNA-binding</keyword>
<gene>
    <name evidence="6" type="ORF">M1L60_02045</name>
</gene>
<dbReference type="InterPro" id="IPR011075">
    <property type="entry name" value="TetR_C"/>
</dbReference>
<evidence type="ECO:0000256" key="2">
    <source>
        <dbReference type="ARBA" id="ARBA00023125"/>
    </source>
</evidence>
<dbReference type="RefSeq" id="WP_253235514.1">
    <property type="nucleotide sequence ID" value="NZ_JAMYJR010000002.1"/>
</dbReference>
<comment type="caution">
    <text evidence="6">The sequence shown here is derived from an EMBL/GenBank/DDBJ whole genome shotgun (WGS) entry which is preliminary data.</text>
</comment>
<sequence length="201" mass="21984">MAARTLTPKGEQTRQRIILGASAEILESGVEEVRLEDIMARTATSKGQLFHYFPGGREELVLAVTRHETAQALREQTEALLGFESWADWQRWRDAMVVWYQGRGLRCPLLGLLSADAGRRMPEAQAVMVEFMANWQAVLAEGLRRLRAAGCLAADVDVPRAAAALLAGIQGGILLMITTGRIDHLTAALDQSATARRTSTS</sequence>
<dbReference type="SUPFAM" id="SSF46689">
    <property type="entry name" value="Homeodomain-like"/>
    <property type="match status" value="1"/>
</dbReference>
<dbReference type="InterPro" id="IPR001647">
    <property type="entry name" value="HTH_TetR"/>
</dbReference>
<feature type="domain" description="HTH tetR-type" evidence="4">
    <location>
        <begin position="17"/>
        <end position="64"/>
    </location>
</feature>
<keyword evidence="7" id="KW-1185">Reference proteome</keyword>
<dbReference type="PANTHER" id="PTHR47506:SF1">
    <property type="entry name" value="HTH-TYPE TRANSCRIPTIONAL REGULATOR YJDC"/>
    <property type="match status" value="1"/>
</dbReference>
<evidence type="ECO:0000256" key="1">
    <source>
        <dbReference type="ARBA" id="ARBA00023015"/>
    </source>
</evidence>
<protein>
    <submittedName>
        <fullName evidence="6">TetR/AcrR family transcriptional regulator</fullName>
    </submittedName>
</protein>
<name>A0ABT1DEX0_9ACTN</name>
<dbReference type="PANTHER" id="PTHR47506">
    <property type="entry name" value="TRANSCRIPTIONAL REGULATORY PROTEIN"/>
    <property type="match status" value="1"/>
</dbReference>
<evidence type="ECO:0000259" key="5">
    <source>
        <dbReference type="Pfam" id="PF16925"/>
    </source>
</evidence>